<evidence type="ECO:0000313" key="7">
    <source>
        <dbReference type="Proteomes" id="UP001208570"/>
    </source>
</evidence>
<dbReference type="Pfam" id="PF07653">
    <property type="entry name" value="SH3_2"/>
    <property type="match status" value="1"/>
</dbReference>
<dbReference type="InterPro" id="IPR036028">
    <property type="entry name" value="SH3-like_dom_sf"/>
</dbReference>
<feature type="region of interest" description="Disordered" evidence="3">
    <location>
        <begin position="1420"/>
        <end position="1442"/>
    </location>
</feature>
<evidence type="ECO:0000256" key="1">
    <source>
        <dbReference type="ARBA" id="ARBA00022443"/>
    </source>
</evidence>
<feature type="compositionally biased region" description="Low complexity" evidence="3">
    <location>
        <begin position="698"/>
        <end position="715"/>
    </location>
</feature>
<feature type="domain" description="SH3" evidence="4">
    <location>
        <begin position="1721"/>
        <end position="1778"/>
    </location>
</feature>
<protein>
    <recommendedName>
        <fullName evidence="8">SH3 domain-containing protein</fullName>
    </recommendedName>
</protein>
<dbReference type="PROSITE" id="PS50002">
    <property type="entry name" value="SH3"/>
    <property type="match status" value="1"/>
</dbReference>
<feature type="compositionally biased region" description="Low complexity" evidence="3">
    <location>
        <begin position="288"/>
        <end position="297"/>
    </location>
</feature>
<dbReference type="EMBL" id="JAODUP010000068">
    <property type="protein sequence ID" value="KAK2164108.1"/>
    <property type="molecule type" value="Genomic_DNA"/>
</dbReference>
<dbReference type="SMART" id="SM00326">
    <property type="entry name" value="SH3"/>
    <property type="match status" value="1"/>
</dbReference>
<feature type="region of interest" description="Disordered" evidence="3">
    <location>
        <begin position="42"/>
        <end position="87"/>
    </location>
</feature>
<feature type="compositionally biased region" description="Low complexity" evidence="3">
    <location>
        <begin position="1627"/>
        <end position="1645"/>
    </location>
</feature>
<feature type="compositionally biased region" description="Polar residues" evidence="3">
    <location>
        <begin position="42"/>
        <end position="51"/>
    </location>
</feature>
<keyword evidence="1 2" id="KW-0728">SH3 domain</keyword>
<feature type="region of interest" description="Disordered" evidence="3">
    <location>
        <begin position="663"/>
        <end position="715"/>
    </location>
</feature>
<dbReference type="Proteomes" id="UP001208570">
    <property type="component" value="Unassembled WGS sequence"/>
</dbReference>
<feature type="region of interest" description="Disordered" evidence="3">
    <location>
        <begin position="277"/>
        <end position="343"/>
    </location>
</feature>
<proteinExistence type="predicted"/>
<evidence type="ECO:0000259" key="5">
    <source>
        <dbReference type="PROSITE" id="PS50826"/>
    </source>
</evidence>
<dbReference type="Pfam" id="PF02759">
    <property type="entry name" value="RUN"/>
    <property type="match status" value="1"/>
</dbReference>
<keyword evidence="7" id="KW-1185">Reference proteome</keyword>
<dbReference type="PANTHER" id="PTHR15591:SF13">
    <property type="entry name" value="RUN DOMAIN-CONTAINING PROTEIN"/>
    <property type="match status" value="1"/>
</dbReference>
<dbReference type="InterPro" id="IPR037213">
    <property type="entry name" value="Run_dom_sf"/>
</dbReference>
<feature type="compositionally biased region" description="Polar residues" evidence="3">
    <location>
        <begin position="301"/>
        <end position="318"/>
    </location>
</feature>
<feature type="region of interest" description="Disordered" evidence="3">
    <location>
        <begin position="1620"/>
        <end position="1648"/>
    </location>
</feature>
<evidence type="ECO:0000256" key="2">
    <source>
        <dbReference type="PROSITE-ProRule" id="PRU00192"/>
    </source>
</evidence>
<feature type="compositionally biased region" description="Polar residues" evidence="3">
    <location>
        <begin position="59"/>
        <end position="81"/>
    </location>
</feature>
<accession>A0AAD9ND23</accession>
<dbReference type="CDD" id="cd17685">
    <property type="entry name" value="RUN_RUSC"/>
    <property type="match status" value="1"/>
</dbReference>
<feature type="compositionally biased region" description="Basic residues" evidence="3">
    <location>
        <begin position="663"/>
        <end position="679"/>
    </location>
</feature>
<comment type="caution">
    <text evidence="6">The sequence shown here is derived from an EMBL/GenBank/DDBJ whole genome shotgun (WGS) entry which is preliminary data.</text>
</comment>
<dbReference type="PANTHER" id="PTHR15591">
    <property type="entry name" value="RUN AND SH3 DOMAIN CONTAINING"/>
    <property type="match status" value="1"/>
</dbReference>
<feature type="compositionally biased region" description="Polar residues" evidence="3">
    <location>
        <begin position="462"/>
        <end position="487"/>
    </location>
</feature>
<dbReference type="PROSITE" id="PS50826">
    <property type="entry name" value="RUN"/>
    <property type="match status" value="1"/>
</dbReference>
<feature type="region of interest" description="Disordered" evidence="3">
    <location>
        <begin position="1556"/>
        <end position="1588"/>
    </location>
</feature>
<dbReference type="GO" id="GO:0031410">
    <property type="term" value="C:cytoplasmic vesicle"/>
    <property type="evidence" value="ECO:0007669"/>
    <property type="project" value="TreeGrafter"/>
</dbReference>
<feature type="compositionally biased region" description="Polar residues" evidence="3">
    <location>
        <begin position="1288"/>
        <end position="1301"/>
    </location>
</feature>
<feature type="domain" description="RUN" evidence="5">
    <location>
        <begin position="1139"/>
        <end position="1280"/>
    </location>
</feature>
<organism evidence="6 7">
    <name type="scientific">Paralvinella palmiformis</name>
    <dbReference type="NCBI Taxonomy" id="53620"/>
    <lineage>
        <taxon>Eukaryota</taxon>
        <taxon>Metazoa</taxon>
        <taxon>Spiralia</taxon>
        <taxon>Lophotrochozoa</taxon>
        <taxon>Annelida</taxon>
        <taxon>Polychaeta</taxon>
        <taxon>Sedentaria</taxon>
        <taxon>Canalipalpata</taxon>
        <taxon>Terebellida</taxon>
        <taxon>Terebelliformia</taxon>
        <taxon>Alvinellidae</taxon>
        <taxon>Paralvinella</taxon>
    </lineage>
</organism>
<feature type="region of interest" description="Disordered" evidence="3">
    <location>
        <begin position="1288"/>
        <end position="1323"/>
    </location>
</feature>
<evidence type="ECO:0000256" key="3">
    <source>
        <dbReference type="SAM" id="MobiDB-lite"/>
    </source>
</evidence>
<evidence type="ECO:0000259" key="4">
    <source>
        <dbReference type="PROSITE" id="PS50002"/>
    </source>
</evidence>
<dbReference type="InterPro" id="IPR047343">
    <property type="entry name" value="RUSC1_2"/>
</dbReference>
<gene>
    <name evidence="6" type="ORF">LSH36_68g00006</name>
</gene>
<feature type="compositionally biased region" description="Low complexity" evidence="3">
    <location>
        <begin position="333"/>
        <end position="343"/>
    </location>
</feature>
<name>A0AAD9ND23_9ANNE</name>
<dbReference type="SUPFAM" id="SSF50044">
    <property type="entry name" value="SH3-domain"/>
    <property type="match status" value="1"/>
</dbReference>
<dbReference type="Gene3D" id="2.30.30.40">
    <property type="entry name" value="SH3 Domains"/>
    <property type="match status" value="1"/>
</dbReference>
<sequence length="1778" mass="197439">METGDDVEEPLGRITGHLDFNDNTHILGHRKMENTQKMQTLTCPNESQNESRSMKMVGKQSSPNHCASHTSATSDNKQQVPGQLYSPEDNLNNDFFYDDEFAIQFDATLGGINEAVMDSVELSKLLNLTGDDNQKWRSKMMASKSDSCLYQAELDFSSCSDPNATSSERELLTSSDMSDFKAEPLFSPPPSGDLDDSCMALQSDSICNEELAGSLMKDEDRYAFDWTANKDQYMISFDRSPTRTSVENLERETFAKHKFTKRCKELTYWGRVNGGQKTHQEVRGEVTSGSQGSSGSGPCSMVTSSNPPNSDAGSSNDLPASPVCITVSNGNNSSRLSSTDTSTSSTMTTWKLLRQNKGKGKLPDGMTTWQHIKEGAMCNSVAQRSKSMPNLQSQQQKDSAVGNEMGATNMQEEMRPKRYSASLLEMFRQLRAQQGIVQPYTEPEGMEPLPTRRFELDTWSMSPASSHQMSPPETTNHSMENSITSRDGNIAPRDQGDVKNECRVDQHVPSLNDCGVQTSIDKTTKPSRLMKQNKSLQTSMELLTGAHVRIHRRQHRGYPNLVRKMPRPYSTGSLSTRRETDDDRFTVHLSKQARERMTRSLFFKSTILPDLGFLSKHMSYSTANLMQTFFEPPKDKKPMPSVQTPVIIPEQSPAMRCPPAGYRPKKPPRQHRAHSVGHCHSRESSPVVQGAKHRSRSTDSGSSFCSSSSSGIDPGSYESHKSLHYFMEQHSRQDDQYRAYYQNSAGKDQSMAASHPSYKKSNSEGSFPSWTGCDCAPIAQVYLPPSFCCLECVPCMCMMQEFYSMHAFECQDCHQLYLNADCQYDQCSADQNSKPLKSCLVKKHKADNKMLAFKRRSWSDPSDGLVLKYSQEGQIKYQLITHDKECKQRHPLSEIEVHEHSAESNDQTNQEKTEQILKAKLPCCRSEGSVPTPQASDVVVHDEKKTVPSASSPEQIPVPPCTCGVTHAILHSSSESGDDIGQSCTDIYRSKKSVSFSEEISYHSPYNSPHHSPQRQVQPVLAKDTGTGLVIRHPVGRHLSSKKRPVSLPPNFRLVIPGPVAQPIPEDPSCESPPKDFSVSPPVSALKAPLSYETNEDLSDKKYLICDMAKVIKILTDHFCEMKSTQEKPELADSDEVTDISHIVLELICPAVYAIIQDGLKPHVRSLFGKVKNTPWRVVEDSVDLAVTSHLIRNLVHDLKSLDFLTTAWLKFNAFVFGLLNNRALDLWFNQLHVNIQLLQKHYEVESFLLLTTTPTAEPLFLDLITTIQPLKADKTEDHKPWLQYQKQTVPAEQESQTGSLSPIRGELSPVQGEAGQPQGMLHHSAPADYQKQQMMLYSPTKAKWNSLYNKVQQLKTSDIAQQTKTLVTESFKSLKDSTTLKLSKDALQHLGQDLVHVAVGYSSPIRALPNIPGLTVSEDSTGMKHSNSSSGSSTIVDKGPPHRVMSVLENNELIIYDQDEKDDLGSRESLIQRVSQRLVGYNSPQKVYKQGITEYQFSTKTTVRPNSLGSSKSLDSLAKPPTALRNVSLKQRKSLFDENGMPRCSSLDESIEFQIPTRVDSSSSPSTPPENKNRNVAQSKSHARKLSKTLGTSLRKSWSSFGPKLVSFMDHLLLDESKSKSNRKLSTATTSSSSTSSGSSSPPSVIIKTDTSKTFTTAHSVFKRSASAGPCQSSTSPTELCHVEDASESGNCGTVNSDETTSTEASGIIQKNVLPSTDSDQNWFVQALCHHVAMQDDQLSFDKGTVFAVIKEIDSDWLLCRHGNKEGLVHTACVTKA</sequence>
<dbReference type="SUPFAM" id="SSF140741">
    <property type="entry name" value="RUN domain-like"/>
    <property type="match status" value="1"/>
</dbReference>
<feature type="region of interest" description="Disordered" evidence="3">
    <location>
        <begin position="462"/>
        <end position="496"/>
    </location>
</feature>
<evidence type="ECO:0008006" key="8">
    <source>
        <dbReference type="Google" id="ProtNLM"/>
    </source>
</evidence>
<dbReference type="InterPro" id="IPR001452">
    <property type="entry name" value="SH3_domain"/>
</dbReference>
<reference evidence="6" key="1">
    <citation type="journal article" date="2023" name="Mol. Biol. Evol.">
        <title>Third-Generation Sequencing Reveals the Adaptive Role of the Epigenome in Three Deep-Sea Polychaetes.</title>
        <authorList>
            <person name="Perez M."/>
            <person name="Aroh O."/>
            <person name="Sun Y."/>
            <person name="Lan Y."/>
            <person name="Juniper S.K."/>
            <person name="Young C.R."/>
            <person name="Angers B."/>
            <person name="Qian P.Y."/>
        </authorList>
    </citation>
    <scope>NUCLEOTIDE SEQUENCE</scope>
    <source>
        <strain evidence="6">P08H-3</strain>
    </source>
</reference>
<dbReference type="InterPro" id="IPR004012">
    <property type="entry name" value="Run_dom"/>
</dbReference>
<evidence type="ECO:0000313" key="6">
    <source>
        <dbReference type="EMBL" id="KAK2164108.1"/>
    </source>
</evidence>
<dbReference type="Gene3D" id="1.20.58.900">
    <property type="match status" value="1"/>
</dbReference>